<dbReference type="SUPFAM" id="SSF56204">
    <property type="entry name" value="Hect, E3 ligase catalytic domain"/>
    <property type="match status" value="1"/>
</dbReference>
<dbReference type="PROSITE" id="PS50237">
    <property type="entry name" value="HECT"/>
    <property type="match status" value="1"/>
</dbReference>
<dbReference type="InterPro" id="IPR000569">
    <property type="entry name" value="HECT_dom"/>
</dbReference>
<dbReference type="EMBL" id="HBKR01004929">
    <property type="protein sequence ID" value="CAE2279759.1"/>
    <property type="molecule type" value="Transcribed_RNA"/>
</dbReference>
<dbReference type="InterPro" id="IPR043366">
    <property type="entry name" value="HECTD4"/>
</dbReference>
<organism evidence="4">
    <name type="scientific">Paramoeba aestuarina</name>
    <dbReference type="NCBI Taxonomy" id="180227"/>
    <lineage>
        <taxon>Eukaryota</taxon>
        <taxon>Amoebozoa</taxon>
        <taxon>Discosea</taxon>
        <taxon>Flabellinia</taxon>
        <taxon>Dactylopodida</taxon>
        <taxon>Paramoebidae</taxon>
        <taxon>Paramoeba</taxon>
    </lineage>
</organism>
<feature type="active site" description="Glycyl thioester intermediate" evidence="2">
    <location>
        <position position="111"/>
    </location>
</feature>
<sequence>MGWVLPVEMLVMFNHNETRELFCGRAEIDIETLRKHTQYADVSPSAPHITFFWEVLQEMSFVEKTKFLRFTCAMSRLPVSASDWSLPFTIYGPNENMKKNPDESLPLSQTCFFALYLPLYTNKEAMKRGLLTAIECVEMDADQAVLDNAAWA</sequence>
<evidence type="ECO:0000256" key="1">
    <source>
        <dbReference type="ARBA" id="ARBA00022786"/>
    </source>
</evidence>
<accession>A0A7S4K1E7</accession>
<keyword evidence="1 2" id="KW-0833">Ubl conjugation pathway</keyword>
<reference evidence="4" key="1">
    <citation type="submission" date="2021-01" db="EMBL/GenBank/DDBJ databases">
        <authorList>
            <person name="Corre E."/>
            <person name="Pelletier E."/>
            <person name="Niang G."/>
            <person name="Scheremetjew M."/>
            <person name="Finn R."/>
            <person name="Kale V."/>
            <person name="Holt S."/>
            <person name="Cochrane G."/>
            <person name="Meng A."/>
            <person name="Brown T."/>
            <person name="Cohen L."/>
        </authorList>
    </citation>
    <scope>NUCLEOTIDE SEQUENCE</scope>
    <source>
        <strain evidence="4">SoJaBio B1-5/56/2</strain>
    </source>
</reference>
<name>A0A7S4K1E7_9EUKA</name>
<gene>
    <name evidence="4" type="ORF">NAES01612_LOCUS3311</name>
</gene>
<evidence type="ECO:0000313" key="4">
    <source>
        <dbReference type="EMBL" id="CAE2279759.1"/>
    </source>
</evidence>
<dbReference type="Pfam" id="PF00632">
    <property type="entry name" value="HECT"/>
    <property type="match status" value="1"/>
</dbReference>
<dbReference type="PANTHER" id="PTHR46435">
    <property type="entry name" value="E3 UBIQUITIN-PROTEIN LIGASE HECTD4-RELATED"/>
    <property type="match status" value="1"/>
</dbReference>
<protein>
    <recommendedName>
        <fullName evidence="3">HECT domain-containing protein</fullName>
    </recommendedName>
</protein>
<feature type="domain" description="HECT" evidence="3">
    <location>
        <begin position="1"/>
        <end position="135"/>
    </location>
</feature>
<dbReference type="InterPro" id="IPR035983">
    <property type="entry name" value="Hect_E3_ubiquitin_ligase"/>
</dbReference>
<evidence type="ECO:0000256" key="2">
    <source>
        <dbReference type="PROSITE-ProRule" id="PRU00104"/>
    </source>
</evidence>
<dbReference type="AlphaFoldDB" id="A0A7S4K1E7"/>
<proteinExistence type="predicted"/>
<dbReference type="GO" id="GO:0004842">
    <property type="term" value="F:ubiquitin-protein transferase activity"/>
    <property type="evidence" value="ECO:0007669"/>
    <property type="project" value="InterPro"/>
</dbReference>
<dbReference type="PANTHER" id="PTHR46435:SF1">
    <property type="entry name" value="E3 UBIQUITIN-PROTEIN LIGASE HECTD4-RELATED"/>
    <property type="match status" value="1"/>
</dbReference>
<dbReference type="Gene3D" id="3.30.2410.10">
    <property type="entry name" value="Hect, E3 ligase catalytic domain"/>
    <property type="match status" value="1"/>
</dbReference>
<evidence type="ECO:0000259" key="3">
    <source>
        <dbReference type="PROSITE" id="PS50237"/>
    </source>
</evidence>